<sequence length="430" mass="48368">MKNTTKIYVSIALSVLFLGNSKAQQKNVGQQIILKNTSDLALSQKAVSIKRTQLLVKDTKAIFPILISKTDTIPAQVNDLDGDGKWDEIFLTADFSPKEEKKIMLKWSETDPKFVIKTSVRFGKREGKDLPVHPATDEILLANEVYKKLGYQKYQTDGPTWENDKVGFRHYLDGRNSKDVFGKKTPGITPEDVGIDSKGAVEDNYHVMYDWGRDIFPVGNSAGLGGYALMVDHKINRLGIIISDTINNIEKTSFKIVSEGPVNSILSYNYQNWKASGNEYQVQETTSIWPGMYGYKNTVTLKGLKGKETLLIALSNLKNEKPLQVIEAGNWVCMIQHDYLTYNREWILGTAILVPKNSYKGYIEAPKTGQLTDSYLAELKVKNNQEISYYAIAGWELSADKGFKDAAYFTNYVINLAKELSAKIKIEVKK</sequence>
<dbReference type="InterPro" id="IPR032342">
    <property type="entry name" value="DUF4861"/>
</dbReference>
<protein>
    <recommendedName>
        <fullName evidence="3">DUF4861 domain-containing protein</fullName>
    </recommendedName>
</protein>
<evidence type="ECO:0000313" key="2">
    <source>
        <dbReference type="Proteomes" id="UP000028715"/>
    </source>
</evidence>
<gene>
    <name evidence="1" type="ORF">IW19_21145</name>
</gene>
<dbReference type="OrthoDB" id="846806at2"/>
<dbReference type="EMBL" id="JPRL01000002">
    <property type="protein sequence ID" value="KFF03397.1"/>
    <property type="molecule type" value="Genomic_DNA"/>
</dbReference>
<accession>A0A085ZG33</accession>
<dbReference type="Pfam" id="PF16153">
    <property type="entry name" value="DUF4861"/>
    <property type="match status" value="1"/>
</dbReference>
<evidence type="ECO:0008006" key="3">
    <source>
        <dbReference type="Google" id="ProtNLM"/>
    </source>
</evidence>
<reference evidence="1 2" key="1">
    <citation type="submission" date="2014-07" db="EMBL/GenBank/DDBJ databases">
        <title>Genome of Flavobacterium reichenbachii LMG 25512.</title>
        <authorList>
            <person name="Stropko S.J."/>
            <person name="Pipes S.E."/>
            <person name="Newman J.D."/>
        </authorList>
    </citation>
    <scope>NUCLEOTIDE SEQUENCE [LARGE SCALE GENOMIC DNA]</scope>
    <source>
        <strain evidence="1 2">LMG 25512</strain>
    </source>
</reference>
<dbReference type="AlphaFoldDB" id="A0A085ZG33"/>
<dbReference type="eggNOG" id="COG1331">
    <property type="taxonomic scope" value="Bacteria"/>
</dbReference>
<keyword evidence="2" id="KW-1185">Reference proteome</keyword>
<dbReference type="Proteomes" id="UP000028715">
    <property type="component" value="Unassembled WGS sequence"/>
</dbReference>
<name>A0A085ZG33_9FLAO</name>
<evidence type="ECO:0000313" key="1">
    <source>
        <dbReference type="EMBL" id="KFF03397.1"/>
    </source>
</evidence>
<proteinExistence type="predicted"/>
<dbReference type="RefSeq" id="WP_035688965.1">
    <property type="nucleotide sequence ID" value="NZ_JPRL01000002.1"/>
</dbReference>
<dbReference type="STRING" id="362418.IW19_21145"/>
<comment type="caution">
    <text evidence="1">The sequence shown here is derived from an EMBL/GenBank/DDBJ whole genome shotgun (WGS) entry which is preliminary data.</text>
</comment>
<organism evidence="1 2">
    <name type="scientific">Flavobacterium reichenbachii</name>
    <dbReference type="NCBI Taxonomy" id="362418"/>
    <lineage>
        <taxon>Bacteria</taxon>
        <taxon>Pseudomonadati</taxon>
        <taxon>Bacteroidota</taxon>
        <taxon>Flavobacteriia</taxon>
        <taxon>Flavobacteriales</taxon>
        <taxon>Flavobacteriaceae</taxon>
        <taxon>Flavobacterium</taxon>
    </lineage>
</organism>